<evidence type="ECO:0000313" key="2">
    <source>
        <dbReference type="Proteomes" id="UP000703269"/>
    </source>
</evidence>
<proteinExistence type="predicted"/>
<comment type="caution">
    <text evidence="1">The sequence shown here is derived from an EMBL/GenBank/DDBJ whole genome shotgun (WGS) entry which is preliminary data.</text>
</comment>
<dbReference type="AlphaFoldDB" id="A0A9P3LH26"/>
<gene>
    <name evidence="1" type="ORF">PsYK624_110910</name>
</gene>
<dbReference type="Proteomes" id="UP000703269">
    <property type="component" value="Unassembled WGS sequence"/>
</dbReference>
<keyword evidence="2" id="KW-1185">Reference proteome</keyword>
<evidence type="ECO:0000313" key="1">
    <source>
        <dbReference type="EMBL" id="GJE94915.1"/>
    </source>
</evidence>
<dbReference type="EMBL" id="BPQB01000044">
    <property type="protein sequence ID" value="GJE94915.1"/>
    <property type="molecule type" value="Genomic_DNA"/>
</dbReference>
<reference evidence="1 2" key="1">
    <citation type="submission" date="2021-08" db="EMBL/GenBank/DDBJ databases">
        <title>Draft Genome Sequence of Phanerochaete sordida strain YK-624.</title>
        <authorList>
            <person name="Mori T."/>
            <person name="Dohra H."/>
            <person name="Suzuki T."/>
            <person name="Kawagishi H."/>
            <person name="Hirai H."/>
        </authorList>
    </citation>
    <scope>NUCLEOTIDE SEQUENCE [LARGE SCALE GENOMIC DNA]</scope>
    <source>
        <strain evidence="1 2">YK-624</strain>
    </source>
</reference>
<organism evidence="1 2">
    <name type="scientific">Phanerochaete sordida</name>
    <dbReference type="NCBI Taxonomy" id="48140"/>
    <lineage>
        <taxon>Eukaryota</taxon>
        <taxon>Fungi</taxon>
        <taxon>Dikarya</taxon>
        <taxon>Basidiomycota</taxon>
        <taxon>Agaricomycotina</taxon>
        <taxon>Agaricomycetes</taxon>
        <taxon>Polyporales</taxon>
        <taxon>Phanerochaetaceae</taxon>
        <taxon>Phanerochaete</taxon>
    </lineage>
</organism>
<sequence>MPGPADACVAWAQESTARRGVSAVLTACGCGCQLTGARCARVRPTSRDAAPRATLHGCVPRLSRRHMPAPAGVMPIRMLSASLSGMLSMS</sequence>
<name>A0A9P3LH26_9APHY</name>
<protein>
    <submittedName>
        <fullName evidence="1">Uncharacterized protein</fullName>
    </submittedName>
</protein>
<accession>A0A9P3LH26</accession>